<dbReference type="Gene3D" id="1.10.10.10">
    <property type="entry name" value="Winged helix-like DNA-binding domain superfamily/Winged helix DNA-binding domain"/>
    <property type="match status" value="1"/>
</dbReference>
<dbReference type="AlphaFoldDB" id="A0A3B0S8A3"/>
<evidence type="ECO:0000313" key="2">
    <source>
        <dbReference type="EMBL" id="VAW00163.1"/>
    </source>
</evidence>
<reference evidence="2" key="1">
    <citation type="submission" date="2018-06" db="EMBL/GenBank/DDBJ databases">
        <authorList>
            <person name="Zhirakovskaya E."/>
        </authorList>
    </citation>
    <scope>NUCLEOTIDE SEQUENCE</scope>
</reference>
<gene>
    <name evidence="2" type="ORF">MNBD_ALPHA04-687</name>
</gene>
<name>A0A3B0S8A3_9ZZZZ</name>
<organism evidence="2">
    <name type="scientific">hydrothermal vent metagenome</name>
    <dbReference type="NCBI Taxonomy" id="652676"/>
    <lineage>
        <taxon>unclassified sequences</taxon>
        <taxon>metagenomes</taxon>
        <taxon>ecological metagenomes</taxon>
    </lineage>
</organism>
<dbReference type="PANTHER" id="PTHR33164">
    <property type="entry name" value="TRANSCRIPTIONAL REGULATOR, MARR FAMILY"/>
    <property type="match status" value="1"/>
</dbReference>
<dbReference type="SUPFAM" id="SSF46785">
    <property type="entry name" value="Winged helix' DNA-binding domain"/>
    <property type="match status" value="1"/>
</dbReference>
<sequence length="150" mass="16796">MNNKHVPLDDFLPYQLSTSSNAVSDLIAQEYKSRFGLKIPEWRVMAVLGSRGALTQRHLVEATLMDKVTVNRAVKALVDRALLGRSPNDADGRSHHLQLSVTGHDLYDQIMPAAELMEKKIMSVLSEIELTQLSRMLSKIKRSADNIAEQ</sequence>
<dbReference type="Pfam" id="PF12802">
    <property type="entry name" value="MarR_2"/>
    <property type="match status" value="1"/>
</dbReference>
<dbReference type="GO" id="GO:0006950">
    <property type="term" value="P:response to stress"/>
    <property type="evidence" value="ECO:0007669"/>
    <property type="project" value="TreeGrafter"/>
</dbReference>
<dbReference type="InterPro" id="IPR039422">
    <property type="entry name" value="MarR/SlyA-like"/>
</dbReference>
<evidence type="ECO:0000259" key="1">
    <source>
        <dbReference type="PROSITE" id="PS50995"/>
    </source>
</evidence>
<dbReference type="GO" id="GO:0003700">
    <property type="term" value="F:DNA-binding transcription factor activity"/>
    <property type="evidence" value="ECO:0007669"/>
    <property type="project" value="InterPro"/>
</dbReference>
<feature type="domain" description="HTH marR-type" evidence="1">
    <location>
        <begin position="9"/>
        <end position="142"/>
    </location>
</feature>
<accession>A0A3B0S8A3</accession>
<dbReference type="SMART" id="SM00347">
    <property type="entry name" value="HTH_MARR"/>
    <property type="match status" value="1"/>
</dbReference>
<dbReference type="InterPro" id="IPR036390">
    <property type="entry name" value="WH_DNA-bd_sf"/>
</dbReference>
<dbReference type="InterPro" id="IPR036388">
    <property type="entry name" value="WH-like_DNA-bd_sf"/>
</dbReference>
<dbReference type="InterPro" id="IPR000835">
    <property type="entry name" value="HTH_MarR-typ"/>
</dbReference>
<dbReference type="EMBL" id="UOEF01000297">
    <property type="protein sequence ID" value="VAW00163.1"/>
    <property type="molecule type" value="Genomic_DNA"/>
</dbReference>
<proteinExistence type="predicted"/>
<dbReference type="PANTHER" id="PTHR33164:SF57">
    <property type="entry name" value="MARR-FAMILY TRANSCRIPTIONAL REGULATOR"/>
    <property type="match status" value="1"/>
</dbReference>
<protein>
    <submittedName>
        <fullName evidence="2">Transcriptional regulator, MarR family</fullName>
    </submittedName>
</protein>
<dbReference type="PROSITE" id="PS50995">
    <property type="entry name" value="HTH_MARR_2"/>
    <property type="match status" value="1"/>
</dbReference>